<reference evidence="1 2" key="1">
    <citation type="journal article" date="2019" name="Sci. Rep.">
        <title>Orb-weaving spider Araneus ventricosus genome elucidates the spidroin gene catalogue.</title>
        <authorList>
            <person name="Kono N."/>
            <person name="Nakamura H."/>
            <person name="Ohtoshi R."/>
            <person name="Moran D.A.P."/>
            <person name="Shinohara A."/>
            <person name="Yoshida Y."/>
            <person name="Fujiwara M."/>
            <person name="Mori M."/>
            <person name="Tomita M."/>
            <person name="Arakawa K."/>
        </authorList>
    </citation>
    <scope>NUCLEOTIDE SEQUENCE [LARGE SCALE GENOMIC DNA]</scope>
</reference>
<accession>A0A4Y2C8Y2</accession>
<gene>
    <name evidence="1" type="ORF">AVEN_44177_1</name>
</gene>
<proteinExistence type="predicted"/>
<keyword evidence="2" id="KW-1185">Reference proteome</keyword>
<evidence type="ECO:0000313" key="1">
    <source>
        <dbReference type="EMBL" id="GBM00779.1"/>
    </source>
</evidence>
<dbReference type="EMBL" id="BGPR01085758">
    <property type="protein sequence ID" value="GBM00779.1"/>
    <property type="molecule type" value="Genomic_DNA"/>
</dbReference>
<name>A0A4Y2C8Y2_ARAVE</name>
<evidence type="ECO:0000313" key="2">
    <source>
        <dbReference type="Proteomes" id="UP000499080"/>
    </source>
</evidence>
<dbReference type="AlphaFoldDB" id="A0A4Y2C8Y2"/>
<protein>
    <submittedName>
        <fullName evidence="1">Uncharacterized protein</fullName>
    </submittedName>
</protein>
<organism evidence="1 2">
    <name type="scientific">Araneus ventricosus</name>
    <name type="common">Orbweaver spider</name>
    <name type="synonym">Epeira ventricosa</name>
    <dbReference type="NCBI Taxonomy" id="182803"/>
    <lineage>
        <taxon>Eukaryota</taxon>
        <taxon>Metazoa</taxon>
        <taxon>Ecdysozoa</taxon>
        <taxon>Arthropoda</taxon>
        <taxon>Chelicerata</taxon>
        <taxon>Arachnida</taxon>
        <taxon>Araneae</taxon>
        <taxon>Araneomorphae</taxon>
        <taxon>Entelegynae</taxon>
        <taxon>Araneoidea</taxon>
        <taxon>Araneidae</taxon>
        <taxon>Araneus</taxon>
    </lineage>
</organism>
<dbReference type="Proteomes" id="UP000499080">
    <property type="component" value="Unassembled WGS sequence"/>
</dbReference>
<comment type="caution">
    <text evidence="1">The sequence shown here is derived from an EMBL/GenBank/DDBJ whole genome shotgun (WGS) entry which is preliminary data.</text>
</comment>
<sequence length="117" mass="13140">MCPKKCVTPHSGSVADRTNFLAHSKQLTCKKRLKVEGGSSPIRPGSYRVQRTDLSYFCGEVRNTWCFTRQGVHVFIFGNACMSRGPNKLDGLNVSNNFVDFMAQEFDNTFGVNIRTL</sequence>